<reference evidence="3 4" key="1">
    <citation type="submission" date="2014-02" db="EMBL/GenBank/DDBJ databases">
        <title>Draft Genome of Hylemonella gracilis isolated from the Niagara River.</title>
        <authorList>
            <person name="Pawlowski D.R."/>
            <person name="Koudelka G.B."/>
        </authorList>
    </citation>
    <scope>NUCLEOTIDE SEQUENCE [LARGE SCALE GENOMIC DNA]</scope>
    <source>
        <strain evidence="3 4">Niagara R</strain>
    </source>
</reference>
<comment type="subcellular location">
    <subcellularLocation>
        <location evidence="1">Cell outer membrane</location>
    </subcellularLocation>
</comment>
<evidence type="ECO:0000256" key="2">
    <source>
        <dbReference type="SAM" id="SignalP"/>
    </source>
</evidence>
<comment type="caution">
    <text evidence="3">The sequence shown here is derived from an EMBL/GenBank/DDBJ whole genome shotgun (WGS) entry which is preliminary data.</text>
</comment>
<feature type="chain" id="PRO_5001491952" description="Outer membrane protein beta-barrel domain-containing protein" evidence="2">
    <location>
        <begin position="21"/>
        <end position="204"/>
    </location>
</feature>
<organism evidence="3 4">
    <name type="scientific">Hylemonella gracilis str. Niagara R</name>
    <dbReference type="NCBI Taxonomy" id="1458275"/>
    <lineage>
        <taxon>Bacteria</taxon>
        <taxon>Pseudomonadati</taxon>
        <taxon>Pseudomonadota</taxon>
        <taxon>Betaproteobacteria</taxon>
        <taxon>Burkholderiales</taxon>
        <taxon>Comamonadaceae</taxon>
        <taxon>Hylemonella</taxon>
    </lineage>
</organism>
<name>A0A016XLR9_9BURK</name>
<protein>
    <recommendedName>
        <fullName evidence="5">Outer membrane protein beta-barrel domain-containing protein</fullName>
    </recommendedName>
</protein>
<dbReference type="GO" id="GO:0009279">
    <property type="term" value="C:cell outer membrane"/>
    <property type="evidence" value="ECO:0007669"/>
    <property type="project" value="UniProtKB-SubCell"/>
</dbReference>
<feature type="signal peptide" evidence="2">
    <location>
        <begin position="1"/>
        <end position="20"/>
    </location>
</feature>
<dbReference type="STRING" id="1458275.AZ34_09370"/>
<keyword evidence="2" id="KW-0732">Signal</keyword>
<evidence type="ECO:0008006" key="5">
    <source>
        <dbReference type="Google" id="ProtNLM"/>
    </source>
</evidence>
<accession>A0A016XLR9</accession>
<dbReference type="Proteomes" id="UP000023268">
    <property type="component" value="Unassembled WGS sequence"/>
</dbReference>
<dbReference type="SUPFAM" id="SSF56925">
    <property type="entry name" value="OMPA-like"/>
    <property type="match status" value="1"/>
</dbReference>
<evidence type="ECO:0000256" key="1">
    <source>
        <dbReference type="ARBA" id="ARBA00004442"/>
    </source>
</evidence>
<dbReference type="RefSeq" id="WP_035607351.1">
    <property type="nucleotide sequence ID" value="NZ_JEMG01000001.1"/>
</dbReference>
<evidence type="ECO:0000313" key="3">
    <source>
        <dbReference type="EMBL" id="EYC52850.1"/>
    </source>
</evidence>
<sequence>MMKKITSIMLSLSMVMSAQAYELSTMTLTYFDHSGEVPKKTSTSCNVGADCYSYSYQGIGTDIFFTQRLDADNPLLSHGPWIGQDVGRAKVGGDSMPYGATTLGYTLIINQGRSRYYFGYGFGVSYASLNSKKYGLRSKTNTASASILGVEFSLFPYSQFVGLGLYLALKSSPDLPAVYAKDQTSNRRYYEMPISSSFGLILRF</sequence>
<dbReference type="EMBL" id="JEMG01000001">
    <property type="protein sequence ID" value="EYC52850.1"/>
    <property type="molecule type" value="Genomic_DNA"/>
</dbReference>
<evidence type="ECO:0000313" key="4">
    <source>
        <dbReference type="Proteomes" id="UP000023268"/>
    </source>
</evidence>
<gene>
    <name evidence="3" type="ORF">AZ34_09370</name>
</gene>
<proteinExistence type="predicted"/>
<dbReference type="InterPro" id="IPR011250">
    <property type="entry name" value="OMP/PagP_B-barrel"/>
</dbReference>
<dbReference type="AlphaFoldDB" id="A0A016XLR9"/>